<dbReference type="InterPro" id="IPR035906">
    <property type="entry name" value="MetI-like_sf"/>
</dbReference>
<evidence type="ECO:0000259" key="10">
    <source>
        <dbReference type="PROSITE" id="PS50928"/>
    </source>
</evidence>
<keyword evidence="3 9" id="KW-0813">Transport</keyword>
<dbReference type="CDD" id="cd06261">
    <property type="entry name" value="TM_PBP2"/>
    <property type="match status" value="1"/>
</dbReference>
<dbReference type="SUPFAM" id="SSF161098">
    <property type="entry name" value="MetI-like"/>
    <property type="match status" value="1"/>
</dbReference>
<accession>A0A2W5R4C5</accession>
<organism evidence="11 12">
    <name type="scientific">Ancylobacter novellus</name>
    <name type="common">Thiobacillus novellus</name>
    <dbReference type="NCBI Taxonomy" id="921"/>
    <lineage>
        <taxon>Bacteria</taxon>
        <taxon>Pseudomonadati</taxon>
        <taxon>Pseudomonadota</taxon>
        <taxon>Alphaproteobacteria</taxon>
        <taxon>Hyphomicrobiales</taxon>
        <taxon>Xanthobacteraceae</taxon>
        <taxon>Ancylobacter</taxon>
    </lineage>
</organism>
<dbReference type="PANTHER" id="PTHR30614:SF0">
    <property type="entry name" value="L-CYSTINE TRANSPORT SYSTEM PERMEASE PROTEIN TCYL"/>
    <property type="match status" value="1"/>
</dbReference>
<dbReference type="InterPro" id="IPR010065">
    <property type="entry name" value="AA_ABC_transptr_permease_3TM"/>
</dbReference>
<dbReference type="NCBIfam" id="TIGR01726">
    <property type="entry name" value="HEQRo_perm_3TM"/>
    <property type="match status" value="1"/>
</dbReference>
<evidence type="ECO:0000256" key="3">
    <source>
        <dbReference type="ARBA" id="ARBA00022448"/>
    </source>
</evidence>
<protein>
    <submittedName>
        <fullName evidence="11">Amino acid ABC transporter permease</fullName>
    </submittedName>
</protein>
<evidence type="ECO:0000256" key="4">
    <source>
        <dbReference type="ARBA" id="ARBA00022475"/>
    </source>
</evidence>
<comment type="caution">
    <text evidence="11">The sequence shown here is derived from an EMBL/GenBank/DDBJ whole genome shotgun (WGS) entry which is preliminary data.</text>
</comment>
<dbReference type="GO" id="GO:0043190">
    <property type="term" value="C:ATP-binding cassette (ABC) transporter complex"/>
    <property type="evidence" value="ECO:0007669"/>
    <property type="project" value="InterPro"/>
</dbReference>
<feature type="transmembrane region" description="Helical" evidence="9">
    <location>
        <begin position="20"/>
        <end position="46"/>
    </location>
</feature>
<comment type="similarity">
    <text evidence="2">Belongs to the binding-protein-dependent transport system permease family. HisMQ subfamily.</text>
</comment>
<evidence type="ECO:0000256" key="2">
    <source>
        <dbReference type="ARBA" id="ARBA00010072"/>
    </source>
</evidence>
<feature type="domain" description="ABC transmembrane type-1" evidence="10">
    <location>
        <begin position="19"/>
        <end position="207"/>
    </location>
</feature>
<feature type="transmembrane region" description="Helical" evidence="9">
    <location>
        <begin position="183"/>
        <end position="204"/>
    </location>
</feature>
<dbReference type="EMBL" id="QFQD01000016">
    <property type="protein sequence ID" value="PZQ83822.1"/>
    <property type="molecule type" value="Genomic_DNA"/>
</dbReference>
<name>A0A2W5R4C5_ANCNO</name>
<dbReference type="PROSITE" id="PS50928">
    <property type="entry name" value="ABC_TM1"/>
    <property type="match status" value="1"/>
</dbReference>
<dbReference type="Gene3D" id="1.10.3720.10">
    <property type="entry name" value="MetI-like"/>
    <property type="match status" value="1"/>
</dbReference>
<evidence type="ECO:0000313" key="11">
    <source>
        <dbReference type="EMBL" id="PZQ83822.1"/>
    </source>
</evidence>
<dbReference type="AlphaFoldDB" id="A0A2W5R4C5"/>
<sequence>MRFEPLLLLDYWDILLKGALLTVQVTAMAFVFGYILGIAVALLAMAPSRIARAIAGTYVEVLRNIPFIIILFLVYYGLPFSGLRMPAMFAGTLALSLFVSAYYAEIVRAAILALPRGQFESARAIGMSPAQAMRHIVGPQVMRTIIPPSTNMTLTMMKESAVLSSITVPELTYQSLVVQGNTFAPFEVFAAVTLIYWLIAATIAEASRRLEKRVGLAQTENVTRNKIADRYLSLERRPAR</sequence>
<keyword evidence="8 9" id="KW-0472">Membrane</keyword>
<keyword evidence="5 9" id="KW-0812">Transmembrane</keyword>
<reference evidence="11 12" key="1">
    <citation type="submission" date="2017-08" db="EMBL/GenBank/DDBJ databases">
        <title>Infants hospitalized years apart are colonized by the same room-sourced microbial strains.</title>
        <authorList>
            <person name="Brooks B."/>
            <person name="Olm M.R."/>
            <person name="Firek B.A."/>
            <person name="Baker R."/>
            <person name="Thomas B.C."/>
            <person name="Morowitz M.J."/>
            <person name="Banfield J.F."/>
        </authorList>
    </citation>
    <scope>NUCLEOTIDE SEQUENCE [LARGE SCALE GENOMIC DNA]</scope>
    <source>
        <strain evidence="11">S2_005_001_R2_27</strain>
    </source>
</reference>
<keyword evidence="4" id="KW-1003">Cell membrane</keyword>
<dbReference type="InterPro" id="IPR043429">
    <property type="entry name" value="ArtM/GltK/GlnP/TcyL/YhdX-like"/>
</dbReference>
<comment type="subcellular location">
    <subcellularLocation>
        <location evidence="1">Cell inner membrane</location>
        <topology evidence="1">Multi-pass membrane protein</topology>
    </subcellularLocation>
    <subcellularLocation>
        <location evidence="9">Cell membrane</location>
        <topology evidence="9">Multi-pass membrane protein</topology>
    </subcellularLocation>
</comment>
<dbReference type="Proteomes" id="UP000248887">
    <property type="component" value="Unassembled WGS sequence"/>
</dbReference>
<keyword evidence="6" id="KW-0029">Amino-acid transport</keyword>
<evidence type="ECO:0000256" key="9">
    <source>
        <dbReference type="RuleBase" id="RU363032"/>
    </source>
</evidence>
<evidence type="ECO:0000256" key="8">
    <source>
        <dbReference type="ARBA" id="ARBA00023136"/>
    </source>
</evidence>
<evidence type="ECO:0000313" key="12">
    <source>
        <dbReference type="Proteomes" id="UP000248887"/>
    </source>
</evidence>
<dbReference type="InterPro" id="IPR000515">
    <property type="entry name" value="MetI-like"/>
</dbReference>
<gene>
    <name evidence="11" type="ORF">DI549_06765</name>
</gene>
<dbReference type="PANTHER" id="PTHR30614">
    <property type="entry name" value="MEMBRANE COMPONENT OF AMINO ACID ABC TRANSPORTER"/>
    <property type="match status" value="1"/>
</dbReference>
<keyword evidence="7 9" id="KW-1133">Transmembrane helix</keyword>
<evidence type="ECO:0000256" key="5">
    <source>
        <dbReference type="ARBA" id="ARBA00022692"/>
    </source>
</evidence>
<dbReference type="GO" id="GO:0015184">
    <property type="term" value="F:L-cystine transmembrane transporter activity"/>
    <property type="evidence" value="ECO:0007669"/>
    <property type="project" value="TreeGrafter"/>
</dbReference>
<evidence type="ECO:0000256" key="1">
    <source>
        <dbReference type="ARBA" id="ARBA00004429"/>
    </source>
</evidence>
<evidence type="ECO:0000256" key="6">
    <source>
        <dbReference type="ARBA" id="ARBA00022970"/>
    </source>
</evidence>
<feature type="transmembrane region" description="Helical" evidence="9">
    <location>
        <begin position="58"/>
        <end position="78"/>
    </location>
</feature>
<dbReference type="Pfam" id="PF00528">
    <property type="entry name" value="BPD_transp_1"/>
    <property type="match status" value="1"/>
</dbReference>
<proteinExistence type="inferred from homology"/>
<evidence type="ECO:0000256" key="7">
    <source>
        <dbReference type="ARBA" id="ARBA00022989"/>
    </source>
</evidence>